<evidence type="ECO:0000259" key="1">
    <source>
        <dbReference type="Pfam" id="PF01548"/>
    </source>
</evidence>
<comment type="caution">
    <text evidence="3">The sequence shown here is derived from an EMBL/GenBank/DDBJ whole genome shotgun (WGS) entry which is preliminary data.</text>
</comment>
<dbReference type="GO" id="GO:0003677">
    <property type="term" value="F:DNA binding"/>
    <property type="evidence" value="ECO:0007669"/>
    <property type="project" value="InterPro"/>
</dbReference>
<dbReference type="EMBL" id="QJTI01000058">
    <property type="protein sequence ID" value="PYE98987.1"/>
    <property type="molecule type" value="Genomic_DNA"/>
</dbReference>
<dbReference type="GO" id="GO:0004803">
    <property type="term" value="F:transposase activity"/>
    <property type="evidence" value="ECO:0007669"/>
    <property type="project" value="InterPro"/>
</dbReference>
<accession>A0A318T6C2</accession>
<evidence type="ECO:0000259" key="2">
    <source>
        <dbReference type="Pfam" id="PF02371"/>
    </source>
</evidence>
<organism evidence="3 4">
    <name type="scientific">Rhodopseudomonas faecalis</name>
    <dbReference type="NCBI Taxonomy" id="99655"/>
    <lineage>
        <taxon>Bacteria</taxon>
        <taxon>Pseudomonadati</taxon>
        <taxon>Pseudomonadota</taxon>
        <taxon>Alphaproteobacteria</taxon>
        <taxon>Hyphomicrobiales</taxon>
        <taxon>Nitrobacteraceae</taxon>
        <taxon>Rhodopseudomonas</taxon>
    </lineage>
</organism>
<dbReference type="Proteomes" id="UP000248148">
    <property type="component" value="Unassembled WGS sequence"/>
</dbReference>
<dbReference type="InterPro" id="IPR047650">
    <property type="entry name" value="Transpos_IS110"/>
</dbReference>
<dbReference type="NCBIfam" id="NF033542">
    <property type="entry name" value="transpos_IS110"/>
    <property type="match status" value="1"/>
</dbReference>
<feature type="domain" description="Transposase IS110-like N-terminal" evidence="1">
    <location>
        <begin position="5"/>
        <end position="143"/>
    </location>
</feature>
<feature type="domain" description="Transposase IS116/IS110/IS902 C-terminal" evidence="2">
    <location>
        <begin position="191"/>
        <end position="270"/>
    </location>
</feature>
<sequence length="312" mass="33954">MKTICGVDVSKAKLDACVMPGAMARSFDNDAAGIAELATFCRAHATELVVMEATGGFERRAFVLLWEDGLPCAIANARNVRLYAEAMGVLEKTDKIDAGMIARFAQAKGLRPTPLPSRPQQRLKALVARLRQVTDDLVVQKLRRSALSDDAEMTASLDEVIALLKRQSRTLEGEIGSLIDDDPLWAHLAATFRTIKGVADRTVAWLIADLPEIGTYDNKAIAKLAGLAPIADDSGNRKGKRPVRGGRAGVRSILFLVAAIAARYDKSLADFRNRLSKAGKEKMVIRIALARKLLVRLNAKARDARTQFAYAT</sequence>
<reference evidence="3 4" key="1">
    <citation type="submission" date="2018-06" db="EMBL/GenBank/DDBJ databases">
        <title>Genomic Encyclopedia of Archaeal and Bacterial Type Strains, Phase II (KMG-II): from individual species to whole genera.</title>
        <authorList>
            <person name="Goeker M."/>
        </authorList>
    </citation>
    <scope>NUCLEOTIDE SEQUENCE [LARGE SCALE GENOMIC DNA]</scope>
    <source>
        <strain evidence="3 4">JCM 11668</strain>
    </source>
</reference>
<name>A0A318T6C2_9BRAD</name>
<protein>
    <submittedName>
        <fullName evidence="3">Transposase</fullName>
    </submittedName>
</protein>
<evidence type="ECO:0000313" key="4">
    <source>
        <dbReference type="Proteomes" id="UP000248148"/>
    </source>
</evidence>
<keyword evidence="4" id="KW-1185">Reference proteome</keyword>
<dbReference type="Pfam" id="PF02371">
    <property type="entry name" value="Transposase_20"/>
    <property type="match status" value="1"/>
</dbReference>
<dbReference type="PANTHER" id="PTHR33055">
    <property type="entry name" value="TRANSPOSASE FOR INSERTION SEQUENCE ELEMENT IS1111A"/>
    <property type="match status" value="1"/>
</dbReference>
<dbReference type="GO" id="GO:0006313">
    <property type="term" value="P:DNA transposition"/>
    <property type="evidence" value="ECO:0007669"/>
    <property type="project" value="InterPro"/>
</dbReference>
<evidence type="ECO:0000313" key="3">
    <source>
        <dbReference type="EMBL" id="PYE98987.1"/>
    </source>
</evidence>
<proteinExistence type="predicted"/>
<gene>
    <name evidence="3" type="ORF">BJ122_1581</name>
</gene>
<dbReference type="InterPro" id="IPR002525">
    <property type="entry name" value="Transp_IS110-like_N"/>
</dbReference>
<dbReference type="AlphaFoldDB" id="A0A318T6C2"/>
<dbReference type="Pfam" id="PF01548">
    <property type="entry name" value="DEDD_Tnp_IS110"/>
    <property type="match status" value="1"/>
</dbReference>
<dbReference type="PANTHER" id="PTHR33055:SF13">
    <property type="entry name" value="TRANSPOSASE"/>
    <property type="match status" value="1"/>
</dbReference>
<dbReference type="InterPro" id="IPR003346">
    <property type="entry name" value="Transposase_20"/>
</dbReference>